<dbReference type="Proteomes" id="UP000605848">
    <property type="component" value="Unassembled WGS sequence"/>
</dbReference>
<dbReference type="Gene3D" id="3.30.460.10">
    <property type="entry name" value="Beta Polymerase, domain 2"/>
    <property type="match status" value="1"/>
</dbReference>
<gene>
    <name evidence="2" type="ORF">JKG68_15145</name>
</gene>
<organism evidence="2 3">
    <name type="scientific">Microvirga aerilata</name>
    <dbReference type="NCBI Taxonomy" id="670292"/>
    <lineage>
        <taxon>Bacteria</taxon>
        <taxon>Pseudomonadati</taxon>
        <taxon>Pseudomonadota</taxon>
        <taxon>Alphaproteobacteria</taxon>
        <taxon>Hyphomicrobiales</taxon>
        <taxon>Methylobacteriaceae</taxon>
        <taxon>Microvirga</taxon>
    </lineage>
</organism>
<dbReference type="RefSeq" id="WP_202060951.1">
    <property type="nucleotide sequence ID" value="NZ_JAEQMY010000020.1"/>
</dbReference>
<dbReference type="EMBL" id="JAEQMY010000020">
    <property type="protein sequence ID" value="MBL0405305.1"/>
    <property type="molecule type" value="Genomic_DNA"/>
</dbReference>
<feature type="domain" description="Polymerase nucleotidyl transferase" evidence="1">
    <location>
        <begin position="21"/>
        <end position="84"/>
    </location>
</feature>
<dbReference type="InterPro" id="IPR043519">
    <property type="entry name" value="NT_sf"/>
</dbReference>
<dbReference type="AlphaFoldDB" id="A0A936ZGA3"/>
<dbReference type="InterPro" id="IPR002934">
    <property type="entry name" value="Polymerase_NTP_transf_dom"/>
</dbReference>
<name>A0A936ZGA3_9HYPH</name>
<sequence>MVEIDKRRALTAERMNAMRELLSDAENLLEGKACVYATGSYGRCEASEHSDLDLFIVGKSDKDTKKSLLRRLDEICIKADLIRATERLKIREFDGDGRYLVHHSLDDLTRSMGRPEDDATNTFTARLLLLLESHPLLEKHVYNEIIKDVINAYWRDYADHQDEFMPAYLTNDILRLWRTLCVNYEASIFREPEEKKISGKIKNYKLKYSRMLTCFSAILYLLAHFNKMNTVSKELAMDMAKLSPIQRIQELSKDKNFEDAHPHLLKVISNYDSFLLRTGLAESELQKRFSQRNTLEDYMDKANEFGESIFNALNMIGKQSRFHRMIVV</sequence>
<reference evidence="2" key="1">
    <citation type="submission" date="2021-01" db="EMBL/GenBank/DDBJ databases">
        <title>Microvirga sp.</title>
        <authorList>
            <person name="Kim M.K."/>
        </authorList>
    </citation>
    <scope>NUCLEOTIDE SEQUENCE</scope>
    <source>
        <strain evidence="2">5420S-16</strain>
    </source>
</reference>
<accession>A0A936ZGA3</accession>
<keyword evidence="3" id="KW-1185">Reference proteome</keyword>
<evidence type="ECO:0000259" key="1">
    <source>
        <dbReference type="Pfam" id="PF01909"/>
    </source>
</evidence>
<proteinExistence type="predicted"/>
<dbReference type="GO" id="GO:0016779">
    <property type="term" value="F:nucleotidyltransferase activity"/>
    <property type="evidence" value="ECO:0007669"/>
    <property type="project" value="InterPro"/>
</dbReference>
<evidence type="ECO:0000313" key="3">
    <source>
        <dbReference type="Proteomes" id="UP000605848"/>
    </source>
</evidence>
<protein>
    <submittedName>
        <fullName evidence="2">Nucleotidyltransferase domain-containing protein</fullName>
    </submittedName>
</protein>
<comment type="caution">
    <text evidence="2">The sequence shown here is derived from an EMBL/GenBank/DDBJ whole genome shotgun (WGS) entry which is preliminary data.</text>
</comment>
<evidence type="ECO:0000313" key="2">
    <source>
        <dbReference type="EMBL" id="MBL0405305.1"/>
    </source>
</evidence>
<dbReference type="SUPFAM" id="SSF81301">
    <property type="entry name" value="Nucleotidyltransferase"/>
    <property type="match status" value="1"/>
</dbReference>
<dbReference type="Pfam" id="PF01909">
    <property type="entry name" value="NTP_transf_2"/>
    <property type="match status" value="1"/>
</dbReference>